<feature type="compositionally biased region" description="Basic and acidic residues" evidence="1">
    <location>
        <begin position="126"/>
        <end position="135"/>
    </location>
</feature>
<dbReference type="EMBL" id="AEYP01037723">
    <property type="status" value="NOT_ANNOTATED_CDS"/>
    <property type="molecule type" value="Genomic_DNA"/>
</dbReference>
<dbReference type="Ensembl" id="ENSMPUT00000003040.1">
    <property type="protein sequence ID" value="ENSMPUP00000002979.1"/>
    <property type="gene ID" value="ENSMPUG00000003009.1"/>
</dbReference>
<dbReference type="InParanoid" id="M3XV79"/>
<reference evidence="2" key="1">
    <citation type="submission" date="2024-06" db="UniProtKB">
        <authorList>
            <consortium name="Ensembl"/>
        </authorList>
    </citation>
    <scope>IDENTIFICATION</scope>
</reference>
<name>M3XV79_MUSPF</name>
<feature type="region of interest" description="Disordered" evidence="1">
    <location>
        <begin position="183"/>
        <end position="202"/>
    </location>
</feature>
<evidence type="ECO:0000256" key="1">
    <source>
        <dbReference type="SAM" id="MobiDB-lite"/>
    </source>
</evidence>
<dbReference type="AlphaFoldDB" id="M3XV79"/>
<feature type="region of interest" description="Disordered" evidence="1">
    <location>
        <begin position="1"/>
        <end position="157"/>
    </location>
</feature>
<dbReference type="HOGENOM" id="CLU_1357420_0_0_1"/>
<organism evidence="2">
    <name type="scientific">Mustela putorius furo</name>
    <name type="common">European domestic ferret</name>
    <name type="synonym">Mustela furo</name>
    <dbReference type="NCBI Taxonomy" id="9669"/>
    <lineage>
        <taxon>Eukaryota</taxon>
        <taxon>Metazoa</taxon>
        <taxon>Chordata</taxon>
        <taxon>Craniata</taxon>
        <taxon>Vertebrata</taxon>
        <taxon>Euteleostomi</taxon>
        <taxon>Mammalia</taxon>
        <taxon>Eutheria</taxon>
        <taxon>Laurasiatheria</taxon>
        <taxon>Carnivora</taxon>
        <taxon>Caniformia</taxon>
        <taxon>Musteloidea</taxon>
        <taxon>Mustelidae</taxon>
        <taxon>Mustelinae</taxon>
        <taxon>Mustela</taxon>
    </lineage>
</organism>
<accession>M3XV79</accession>
<sequence length="202" mass="21132">HTGPDPLAASPSKPPPGNEAAHRVLGTGRLCGRSSAGQPAAPGLGPPPWEWLTLPGRHSRTDRIPESIFVTPESRLLRLLPSPPEPPARTQPQGEGKCPPVPAGQVAEVKTSQQARAVGQLPDEVSESRGGEGQRPRRGLAFPPAQGLRAAPGSRQQQRPHFLLHLVLLAGARSPSGFCPPNLDHRPHSTGLGAACSSCPCP</sequence>
<protein>
    <submittedName>
        <fullName evidence="2">Uncharacterized protein</fullName>
    </submittedName>
</protein>
<evidence type="ECO:0000313" key="2">
    <source>
        <dbReference type="Ensembl" id="ENSMPUP00000002979.1"/>
    </source>
</evidence>
<proteinExistence type="predicted"/>